<keyword evidence="2" id="KW-1185">Reference proteome</keyword>
<reference evidence="1 2" key="1">
    <citation type="submission" date="2019-04" db="EMBL/GenBank/DDBJ databases">
        <title>Friends and foes A comparative genomics study of 23 Aspergillus species from section Flavi.</title>
        <authorList>
            <consortium name="DOE Joint Genome Institute"/>
            <person name="Kjaerbolling I."/>
            <person name="Vesth T."/>
            <person name="Frisvad J.C."/>
            <person name="Nybo J.L."/>
            <person name="Theobald S."/>
            <person name="Kildgaard S."/>
            <person name="Isbrandt T."/>
            <person name="Kuo A."/>
            <person name="Sato A."/>
            <person name="Lyhne E.K."/>
            <person name="Kogle M.E."/>
            <person name="Wiebenga A."/>
            <person name="Kun R.S."/>
            <person name="Lubbers R.J."/>
            <person name="Makela M.R."/>
            <person name="Barry K."/>
            <person name="Chovatia M."/>
            <person name="Clum A."/>
            <person name="Daum C."/>
            <person name="Haridas S."/>
            <person name="He G."/>
            <person name="LaButti K."/>
            <person name="Lipzen A."/>
            <person name="Mondo S."/>
            <person name="Riley R."/>
            <person name="Salamov A."/>
            <person name="Simmons B.A."/>
            <person name="Magnuson J.K."/>
            <person name="Henrissat B."/>
            <person name="Mortensen U.H."/>
            <person name="Larsen T.O."/>
            <person name="Devries R.P."/>
            <person name="Grigoriev I.V."/>
            <person name="Machida M."/>
            <person name="Baker S.E."/>
            <person name="Andersen M.R."/>
        </authorList>
    </citation>
    <scope>NUCLEOTIDE SEQUENCE [LARGE SCALE GENOMIC DNA]</scope>
    <source>
        <strain evidence="1 2">CBS 151.66</strain>
    </source>
</reference>
<dbReference type="AlphaFoldDB" id="A0A5N5X6W0"/>
<dbReference type="Proteomes" id="UP000326565">
    <property type="component" value="Unassembled WGS sequence"/>
</dbReference>
<evidence type="ECO:0000313" key="2">
    <source>
        <dbReference type="Proteomes" id="UP000326565"/>
    </source>
</evidence>
<proteinExistence type="predicted"/>
<protein>
    <submittedName>
        <fullName evidence="1">Uncharacterized protein</fullName>
    </submittedName>
</protein>
<dbReference type="EMBL" id="ML732180">
    <property type="protein sequence ID" value="KAB8076488.1"/>
    <property type="molecule type" value="Genomic_DNA"/>
</dbReference>
<accession>A0A5N5X6W0</accession>
<gene>
    <name evidence="1" type="ORF">BDV29DRAFT_154662</name>
</gene>
<organism evidence="1 2">
    <name type="scientific">Aspergillus leporis</name>
    <dbReference type="NCBI Taxonomy" id="41062"/>
    <lineage>
        <taxon>Eukaryota</taxon>
        <taxon>Fungi</taxon>
        <taxon>Dikarya</taxon>
        <taxon>Ascomycota</taxon>
        <taxon>Pezizomycotina</taxon>
        <taxon>Eurotiomycetes</taxon>
        <taxon>Eurotiomycetidae</taxon>
        <taxon>Eurotiales</taxon>
        <taxon>Aspergillaceae</taxon>
        <taxon>Aspergillus</taxon>
        <taxon>Aspergillus subgen. Circumdati</taxon>
    </lineage>
</organism>
<name>A0A5N5X6W0_9EURO</name>
<sequence>MEPEWLAIAVFCTLTALRNVKDVQSTSTCIIGSMAMDHYLGLCPTQDVNFLVNHPDAVQALEGALLSPSPSDFAFEHEILWYKMNEYFSVPIRFIPAAKAPYRQCVLLGVATPAQIRTEGIDRAMNALRLMQ</sequence>
<evidence type="ECO:0000313" key="1">
    <source>
        <dbReference type="EMBL" id="KAB8076488.1"/>
    </source>
</evidence>